<keyword evidence="3" id="KW-1185">Reference proteome</keyword>
<accession>A0AAF3J435</accession>
<organism evidence="3 4">
    <name type="scientific">Mesorhabditis belari</name>
    <dbReference type="NCBI Taxonomy" id="2138241"/>
    <lineage>
        <taxon>Eukaryota</taxon>
        <taxon>Metazoa</taxon>
        <taxon>Ecdysozoa</taxon>
        <taxon>Nematoda</taxon>
        <taxon>Chromadorea</taxon>
        <taxon>Rhabditida</taxon>
        <taxon>Rhabditina</taxon>
        <taxon>Rhabditomorpha</taxon>
        <taxon>Rhabditoidea</taxon>
        <taxon>Rhabditidae</taxon>
        <taxon>Mesorhabditinae</taxon>
        <taxon>Mesorhabditis</taxon>
    </lineage>
</organism>
<dbReference type="AlphaFoldDB" id="A0AAF3J435"/>
<protein>
    <submittedName>
        <fullName evidence="4">Uncharacterized protein</fullName>
    </submittedName>
</protein>
<evidence type="ECO:0000313" key="4">
    <source>
        <dbReference type="WBParaSite" id="MBELARI_LOCUS14932"/>
    </source>
</evidence>
<evidence type="ECO:0000256" key="1">
    <source>
        <dbReference type="SAM" id="MobiDB-lite"/>
    </source>
</evidence>
<keyword evidence="2" id="KW-1133">Transmembrane helix</keyword>
<name>A0AAF3J435_9BILA</name>
<feature type="region of interest" description="Disordered" evidence="1">
    <location>
        <begin position="1"/>
        <end position="20"/>
    </location>
</feature>
<keyword evidence="2" id="KW-0472">Membrane</keyword>
<sequence>MSGLDVTQELGGSPRTECLENPSKISTHPFLRITLLITALFFTSLISLQILSSTPSRRTNRTHDFGMEELSSKPFARSPRRARNALARALRFPKCYFQDPAEYTVSCAYLELDGDHRTQMCLIHQR</sequence>
<proteinExistence type="predicted"/>
<evidence type="ECO:0000313" key="3">
    <source>
        <dbReference type="Proteomes" id="UP000887575"/>
    </source>
</evidence>
<evidence type="ECO:0000256" key="2">
    <source>
        <dbReference type="SAM" id="Phobius"/>
    </source>
</evidence>
<reference evidence="4" key="1">
    <citation type="submission" date="2024-02" db="UniProtKB">
        <authorList>
            <consortium name="WormBaseParasite"/>
        </authorList>
    </citation>
    <scope>IDENTIFICATION</scope>
</reference>
<feature type="transmembrane region" description="Helical" evidence="2">
    <location>
        <begin position="30"/>
        <end position="51"/>
    </location>
</feature>
<dbReference type="Proteomes" id="UP000887575">
    <property type="component" value="Unassembled WGS sequence"/>
</dbReference>
<dbReference type="WBParaSite" id="MBELARI_LOCUS14932">
    <property type="protein sequence ID" value="MBELARI_LOCUS14932"/>
    <property type="gene ID" value="MBELARI_LOCUS14932"/>
</dbReference>
<keyword evidence="2" id="KW-0812">Transmembrane</keyword>